<dbReference type="SUPFAM" id="SSF56801">
    <property type="entry name" value="Acetyl-CoA synthetase-like"/>
    <property type="match status" value="1"/>
</dbReference>
<comment type="pathway">
    <text evidence="3">Lipid metabolism; fatty acid beta-oxidation.</text>
</comment>
<comment type="cofactor">
    <cofactor evidence="1">
        <name>Mg(2+)</name>
        <dbReference type="ChEBI" id="CHEBI:18420"/>
    </cofactor>
</comment>
<evidence type="ECO:0000256" key="5">
    <source>
        <dbReference type="ARBA" id="ARBA00022598"/>
    </source>
</evidence>
<dbReference type="NCBIfam" id="NF009139">
    <property type="entry name" value="PRK12492.1"/>
    <property type="match status" value="1"/>
</dbReference>
<evidence type="ECO:0000256" key="3">
    <source>
        <dbReference type="ARBA" id="ARBA00005005"/>
    </source>
</evidence>
<evidence type="ECO:0000256" key="7">
    <source>
        <dbReference type="ARBA" id="ARBA00022832"/>
    </source>
</evidence>
<dbReference type="GO" id="GO:0004467">
    <property type="term" value="F:long-chain fatty acid-CoA ligase activity"/>
    <property type="evidence" value="ECO:0007669"/>
    <property type="project" value="UniProtKB-EC"/>
</dbReference>
<keyword evidence="10" id="KW-0443">Lipid metabolism</keyword>
<gene>
    <name evidence="17" type="ORF">KF715C_ch44440</name>
</gene>
<evidence type="ECO:0000256" key="2">
    <source>
        <dbReference type="ARBA" id="ARBA00004170"/>
    </source>
</evidence>
<dbReference type="RefSeq" id="WP_096426624.1">
    <property type="nucleotide sequence ID" value="NZ_AP015029.1"/>
</dbReference>
<dbReference type="NCBIfam" id="NF004229">
    <property type="entry name" value="PRK05677.1"/>
    <property type="match status" value="1"/>
</dbReference>
<evidence type="ECO:0000256" key="9">
    <source>
        <dbReference type="ARBA" id="ARBA00022842"/>
    </source>
</evidence>
<evidence type="ECO:0000256" key="6">
    <source>
        <dbReference type="ARBA" id="ARBA00022741"/>
    </source>
</evidence>
<evidence type="ECO:0000256" key="13">
    <source>
        <dbReference type="ARBA" id="ARBA00039545"/>
    </source>
</evidence>
<dbReference type="InterPro" id="IPR025110">
    <property type="entry name" value="AMP-bd_C"/>
</dbReference>
<dbReference type="FunFam" id="3.40.50.12780:FF:000003">
    <property type="entry name" value="Long-chain-fatty-acid--CoA ligase FadD"/>
    <property type="match status" value="1"/>
</dbReference>
<keyword evidence="6" id="KW-0547">Nucleotide-binding</keyword>
<dbReference type="InterPro" id="IPR050237">
    <property type="entry name" value="ATP-dep_AMP-bd_enzyme"/>
</dbReference>
<dbReference type="PANTHER" id="PTHR43767">
    <property type="entry name" value="LONG-CHAIN-FATTY-ACID--COA LIGASE"/>
    <property type="match status" value="1"/>
</dbReference>
<dbReference type="EC" id="6.2.1.3" evidence="12"/>
<proteinExistence type="inferred from homology"/>
<evidence type="ECO:0000313" key="17">
    <source>
        <dbReference type="EMBL" id="BAW25017.1"/>
    </source>
</evidence>
<keyword evidence="7" id="KW-0276">Fatty acid metabolism</keyword>
<evidence type="ECO:0000259" key="16">
    <source>
        <dbReference type="Pfam" id="PF13193"/>
    </source>
</evidence>
<dbReference type="CDD" id="cd05936">
    <property type="entry name" value="FC-FACS_FadD_like"/>
    <property type="match status" value="1"/>
</dbReference>
<dbReference type="InterPro" id="IPR042099">
    <property type="entry name" value="ANL_N_sf"/>
</dbReference>
<dbReference type="PROSITE" id="PS00455">
    <property type="entry name" value="AMP_BINDING"/>
    <property type="match status" value="1"/>
</dbReference>
<dbReference type="Gene3D" id="3.30.300.30">
    <property type="match status" value="1"/>
</dbReference>
<name>A0A1L7NHS8_PSEPU</name>
<sequence length="562" mass="61657">MQADFWNDKRPAGVPSTIDINAYTSVVEVFERSCKRFADRPAFSNLGVTLTYGELERHSAAFAAWLQQHTGLKPGDRIAVQMPNVLQYPIAVFGAMRAGLIVVNTNPLYTEREMRHQFKDSGARALVYLNMFGKRVQEVLPDTGIEYLIEAKMGDLLPTAKGWLVNTVVDKLKKMVPAYQLPQAISFKQVLREGREHSPKPVPLSLDDIAVLQYTGGTTGLAKGAMLTHGNLVANMLQVLACFSQHGPDGQKLLKDGQEVMIAPLPLYHIYAFTANCMCMMVTGNHNVLITNPRDIPGFIKELGKWRFSALLGLNTLFVALMDHPGFRQLDFSALKVTNSGGTALVKATAERWEALTGCRIVEGYGLTETSPVASTNPYGQLARLGTVGIPVAGTAFKVIDDDGNELPLGERGELCIKGPQVMKGYWQQPEATAQALDADGWFKTGDIAVIDPDGFTRIVDRKKDMIIVSGFNVYPNEIEDVVMGHPKVANCAAIGVPDERSGEAVKLFVVPREGGLSVEELKAYCKANFTGYKVPKHIVLRESLPMTPVGKILRRELRDIA</sequence>
<dbReference type="Gene3D" id="3.40.50.12780">
    <property type="entry name" value="N-terminal domain of ligase-like"/>
    <property type="match status" value="1"/>
</dbReference>
<protein>
    <recommendedName>
        <fullName evidence="13">Long-chain-fatty-acid--CoA ligase</fullName>
        <ecNumber evidence="12">6.2.1.3</ecNumber>
    </recommendedName>
    <alternativeName>
        <fullName evidence="14">Long-chain acyl-CoA synthetase</fullName>
    </alternativeName>
</protein>
<dbReference type="Pfam" id="PF13193">
    <property type="entry name" value="AMP-binding_C"/>
    <property type="match status" value="1"/>
</dbReference>
<keyword evidence="8" id="KW-0067">ATP-binding</keyword>
<comment type="similarity">
    <text evidence="4">Belongs to the ATP-dependent AMP-binding enzyme family.</text>
</comment>
<feature type="domain" description="AMP-binding enzyme C-terminal" evidence="16">
    <location>
        <begin position="478"/>
        <end position="552"/>
    </location>
</feature>
<dbReference type="InterPro" id="IPR000873">
    <property type="entry name" value="AMP-dep_synth/lig_dom"/>
</dbReference>
<dbReference type="PANTHER" id="PTHR43767:SF8">
    <property type="entry name" value="LONG-CHAIN-FATTY-ACID--COA LIGASE"/>
    <property type="match status" value="1"/>
</dbReference>
<evidence type="ECO:0000256" key="4">
    <source>
        <dbReference type="ARBA" id="ARBA00006432"/>
    </source>
</evidence>
<keyword evidence="9" id="KW-0460">Magnesium</keyword>
<evidence type="ECO:0000256" key="1">
    <source>
        <dbReference type="ARBA" id="ARBA00001946"/>
    </source>
</evidence>
<comment type="subcellular location">
    <subcellularLocation>
        <location evidence="2">Membrane</location>
        <topology evidence="2">Peripheral membrane protein</topology>
    </subcellularLocation>
</comment>
<keyword evidence="11" id="KW-0472">Membrane</keyword>
<evidence type="ECO:0000256" key="11">
    <source>
        <dbReference type="ARBA" id="ARBA00023136"/>
    </source>
</evidence>
<keyword evidence="5 17" id="KW-0436">Ligase</keyword>
<accession>A0A1L7NHS8</accession>
<dbReference type="FunFam" id="3.30.300.30:FF:000006">
    <property type="entry name" value="Long-chain-fatty-acid--CoA ligase FadD"/>
    <property type="match status" value="1"/>
</dbReference>
<evidence type="ECO:0000256" key="12">
    <source>
        <dbReference type="ARBA" id="ARBA00026121"/>
    </source>
</evidence>
<evidence type="ECO:0000256" key="10">
    <source>
        <dbReference type="ARBA" id="ARBA00023098"/>
    </source>
</evidence>
<dbReference type="AlphaFoldDB" id="A0A1L7NHS8"/>
<dbReference type="EMBL" id="AP015029">
    <property type="protein sequence ID" value="BAW25017.1"/>
    <property type="molecule type" value="Genomic_DNA"/>
</dbReference>
<dbReference type="GO" id="GO:0005524">
    <property type="term" value="F:ATP binding"/>
    <property type="evidence" value="ECO:0007669"/>
    <property type="project" value="UniProtKB-KW"/>
</dbReference>
<feature type="domain" description="AMP-dependent synthetase/ligase" evidence="15">
    <location>
        <begin position="30"/>
        <end position="427"/>
    </location>
</feature>
<reference evidence="17 18" key="1">
    <citation type="submission" date="2015-11" db="EMBL/GenBank/DDBJ databases">
        <title>Complete genome sequencing of a biphenyl-degrading bacterium, Pseudomonas putida KF715 (=NBRC110667).</title>
        <authorList>
            <person name="Suenaga H."/>
            <person name="Fujihara N."/>
            <person name="Watanabe T."/>
            <person name="Hirose J."/>
            <person name="Kimura N."/>
            <person name="Yamazoe A."/>
            <person name="Hosoyama A."/>
            <person name="Shimodaira J."/>
            <person name="Furukawa K."/>
        </authorList>
    </citation>
    <scope>NUCLEOTIDE SEQUENCE [LARGE SCALE GENOMIC DNA]</scope>
    <source>
        <strain evidence="17 18">KF715</strain>
    </source>
</reference>
<evidence type="ECO:0000259" key="15">
    <source>
        <dbReference type="Pfam" id="PF00501"/>
    </source>
</evidence>
<dbReference type="GO" id="GO:0016020">
    <property type="term" value="C:membrane"/>
    <property type="evidence" value="ECO:0007669"/>
    <property type="project" value="UniProtKB-SubCell"/>
</dbReference>
<dbReference type="Pfam" id="PF00501">
    <property type="entry name" value="AMP-binding"/>
    <property type="match status" value="1"/>
</dbReference>
<evidence type="ECO:0000313" key="18">
    <source>
        <dbReference type="Proteomes" id="UP000218731"/>
    </source>
</evidence>
<dbReference type="Proteomes" id="UP000218731">
    <property type="component" value="Chromosome 1"/>
</dbReference>
<organism evidence="17 18">
    <name type="scientific">Pseudomonas putida</name>
    <name type="common">Arthrobacter siderocapsulatus</name>
    <dbReference type="NCBI Taxonomy" id="303"/>
    <lineage>
        <taxon>Bacteria</taxon>
        <taxon>Pseudomonadati</taxon>
        <taxon>Pseudomonadota</taxon>
        <taxon>Gammaproteobacteria</taxon>
        <taxon>Pseudomonadales</taxon>
        <taxon>Pseudomonadaceae</taxon>
        <taxon>Pseudomonas</taxon>
    </lineage>
</organism>
<dbReference type="InterPro" id="IPR045851">
    <property type="entry name" value="AMP-bd_C_sf"/>
</dbReference>
<evidence type="ECO:0000256" key="14">
    <source>
        <dbReference type="ARBA" id="ARBA00042773"/>
    </source>
</evidence>
<dbReference type="InterPro" id="IPR020845">
    <property type="entry name" value="AMP-binding_CS"/>
</dbReference>
<evidence type="ECO:0000256" key="8">
    <source>
        <dbReference type="ARBA" id="ARBA00022840"/>
    </source>
</evidence>